<comment type="caution">
    <text evidence="5">The sequence shown here is derived from an EMBL/GenBank/DDBJ whole genome shotgun (WGS) entry which is preliminary data.</text>
</comment>
<comment type="similarity">
    <text evidence="1 4">Belongs to the DapA family.</text>
</comment>
<dbReference type="InterPro" id="IPR020625">
    <property type="entry name" value="Schiff_base-form_aldolases_AS"/>
</dbReference>
<dbReference type="Gene3D" id="3.20.20.70">
    <property type="entry name" value="Aldolase class I"/>
    <property type="match status" value="1"/>
</dbReference>
<dbReference type="Proteomes" id="UP001501237">
    <property type="component" value="Unassembled WGS sequence"/>
</dbReference>
<dbReference type="PROSITE" id="PS00666">
    <property type="entry name" value="DHDPS_2"/>
    <property type="match status" value="1"/>
</dbReference>
<evidence type="ECO:0000313" key="5">
    <source>
        <dbReference type="EMBL" id="GAA3215004.1"/>
    </source>
</evidence>
<gene>
    <name evidence="5" type="primary">dapA_1</name>
    <name evidence="5" type="ORF">GCM10010468_36140</name>
</gene>
<dbReference type="SMART" id="SM01130">
    <property type="entry name" value="DHDPS"/>
    <property type="match status" value="1"/>
</dbReference>
<keyword evidence="3" id="KW-0704">Schiff base</keyword>
<dbReference type="PANTHER" id="PTHR12128">
    <property type="entry name" value="DIHYDRODIPICOLINATE SYNTHASE"/>
    <property type="match status" value="1"/>
</dbReference>
<name>A0ABP6QDV3_9ACTN</name>
<dbReference type="Pfam" id="PF00701">
    <property type="entry name" value="DHDPS"/>
    <property type="match status" value="1"/>
</dbReference>
<protein>
    <submittedName>
        <fullName evidence="5">4-hydroxy-tetrahydrodipicolinate synthase</fullName>
    </submittedName>
</protein>
<dbReference type="InterPro" id="IPR013785">
    <property type="entry name" value="Aldolase_TIM"/>
</dbReference>
<evidence type="ECO:0000256" key="2">
    <source>
        <dbReference type="ARBA" id="ARBA00023239"/>
    </source>
</evidence>
<accession>A0ABP6QDV3</accession>
<evidence type="ECO:0000256" key="1">
    <source>
        <dbReference type="ARBA" id="ARBA00007592"/>
    </source>
</evidence>
<sequence length="282" mass="28514">MTLTGLHVPMITPFAADGSVAVPALERLAHEVLDAGAAGIVALGTTGEPASLTPDERRTVLETCAGVCRDRSAPLIAGAGTNATASSADDLLALAGRPEIAAALVVVPYYTRPSEAGVVAHFERLAAISPVPIVIYNIPYRTGRPLGFETLLRLAAIPGVTGFKHAVGGIDEDTVRFMAARPEGCSVLCGDDLFLAPLLAMGASGGILASAHLRTSDFAALIAGADPAGSAGGGAGHGSLAHSLARTSAALFEAPNPVGVKAALHAEGRIPTRDVRLPLLAE</sequence>
<keyword evidence="2 4" id="KW-0456">Lyase</keyword>
<proteinExistence type="inferred from homology"/>
<evidence type="ECO:0000256" key="3">
    <source>
        <dbReference type="ARBA" id="ARBA00023270"/>
    </source>
</evidence>
<evidence type="ECO:0000256" key="4">
    <source>
        <dbReference type="PIRNR" id="PIRNR001365"/>
    </source>
</evidence>
<dbReference type="RefSeq" id="WP_344829434.1">
    <property type="nucleotide sequence ID" value="NZ_BAAAUV010000008.1"/>
</dbReference>
<keyword evidence="6" id="KW-1185">Reference proteome</keyword>
<evidence type="ECO:0000313" key="6">
    <source>
        <dbReference type="Proteomes" id="UP001501237"/>
    </source>
</evidence>
<organism evidence="5 6">
    <name type="scientific">Actinocorallia longicatena</name>
    <dbReference type="NCBI Taxonomy" id="111803"/>
    <lineage>
        <taxon>Bacteria</taxon>
        <taxon>Bacillati</taxon>
        <taxon>Actinomycetota</taxon>
        <taxon>Actinomycetes</taxon>
        <taxon>Streptosporangiales</taxon>
        <taxon>Thermomonosporaceae</taxon>
        <taxon>Actinocorallia</taxon>
    </lineage>
</organism>
<reference evidence="6" key="1">
    <citation type="journal article" date="2019" name="Int. J. Syst. Evol. Microbiol.">
        <title>The Global Catalogue of Microorganisms (GCM) 10K type strain sequencing project: providing services to taxonomists for standard genome sequencing and annotation.</title>
        <authorList>
            <consortium name="The Broad Institute Genomics Platform"/>
            <consortium name="The Broad Institute Genome Sequencing Center for Infectious Disease"/>
            <person name="Wu L."/>
            <person name="Ma J."/>
        </authorList>
    </citation>
    <scope>NUCLEOTIDE SEQUENCE [LARGE SCALE GENOMIC DNA]</scope>
    <source>
        <strain evidence="6">JCM 9377</strain>
    </source>
</reference>
<dbReference type="PIRSF" id="PIRSF001365">
    <property type="entry name" value="DHDPS"/>
    <property type="match status" value="1"/>
</dbReference>
<dbReference type="EMBL" id="BAAAUV010000008">
    <property type="protein sequence ID" value="GAA3215004.1"/>
    <property type="molecule type" value="Genomic_DNA"/>
</dbReference>
<dbReference type="InterPro" id="IPR002220">
    <property type="entry name" value="DapA-like"/>
</dbReference>
<dbReference type="PRINTS" id="PR00146">
    <property type="entry name" value="DHPICSNTHASE"/>
</dbReference>
<dbReference type="PANTHER" id="PTHR12128:SF66">
    <property type="entry name" value="4-HYDROXY-2-OXOGLUTARATE ALDOLASE, MITOCHONDRIAL"/>
    <property type="match status" value="1"/>
</dbReference>
<dbReference type="SUPFAM" id="SSF51569">
    <property type="entry name" value="Aldolase"/>
    <property type="match status" value="1"/>
</dbReference>